<keyword evidence="1" id="KW-1185">Reference proteome</keyword>
<organism evidence="1 2">
    <name type="scientific">Caenorhabditis tropicalis</name>
    <dbReference type="NCBI Taxonomy" id="1561998"/>
    <lineage>
        <taxon>Eukaryota</taxon>
        <taxon>Metazoa</taxon>
        <taxon>Ecdysozoa</taxon>
        <taxon>Nematoda</taxon>
        <taxon>Chromadorea</taxon>
        <taxon>Rhabditida</taxon>
        <taxon>Rhabditina</taxon>
        <taxon>Rhabditomorpha</taxon>
        <taxon>Rhabditoidea</taxon>
        <taxon>Rhabditidae</taxon>
        <taxon>Peloderinae</taxon>
        <taxon>Caenorhabditis</taxon>
    </lineage>
</organism>
<proteinExistence type="predicted"/>
<sequence>MTAPVAEAEAINETSEIMMIGDVGSQSFFTLCFLHEKHLLPFLWGDQGEDERGPEGVELIIDIDLILDFALDSPVVSAPALERLFL</sequence>
<evidence type="ECO:0000313" key="1">
    <source>
        <dbReference type="Proteomes" id="UP000095282"/>
    </source>
</evidence>
<evidence type="ECO:0000313" key="2">
    <source>
        <dbReference type="WBParaSite" id="Csp11.Scaffold630.g20299.t1"/>
    </source>
</evidence>
<dbReference type="WBParaSite" id="Csp11.Scaffold630.g20299.t1">
    <property type="protein sequence ID" value="Csp11.Scaffold630.g20299.t1"/>
    <property type="gene ID" value="Csp11.Scaffold630.g20299"/>
</dbReference>
<accession>A0A1I7UXE7</accession>
<protein>
    <submittedName>
        <fullName evidence="2">Uncharacterized protein</fullName>
    </submittedName>
</protein>
<dbReference type="AlphaFoldDB" id="A0A1I7UXE7"/>
<name>A0A1I7UXE7_9PELO</name>
<dbReference type="Proteomes" id="UP000095282">
    <property type="component" value="Unplaced"/>
</dbReference>
<reference evidence="2" key="1">
    <citation type="submission" date="2016-11" db="UniProtKB">
        <authorList>
            <consortium name="WormBaseParasite"/>
        </authorList>
    </citation>
    <scope>IDENTIFICATION</scope>
</reference>